<keyword evidence="6" id="KW-0443">Lipid metabolism</keyword>
<keyword evidence="11" id="KW-1185">Reference proteome</keyword>
<dbReference type="InterPro" id="IPR033452">
    <property type="entry name" value="GH30_C"/>
</dbReference>
<dbReference type="GO" id="GO:0004348">
    <property type="term" value="F:glucosylceramidase activity"/>
    <property type="evidence" value="ECO:0007669"/>
    <property type="project" value="UniProtKB-EC"/>
</dbReference>
<dbReference type="InterPro" id="IPR033453">
    <property type="entry name" value="Glyco_hydro_30_TIM-barrel"/>
</dbReference>
<dbReference type="InterPro" id="IPR001139">
    <property type="entry name" value="Glyco_hydro_30"/>
</dbReference>
<dbReference type="Proteomes" id="UP000663880">
    <property type="component" value="Unassembled WGS sequence"/>
</dbReference>
<evidence type="ECO:0000256" key="3">
    <source>
        <dbReference type="ARBA" id="ARBA00012658"/>
    </source>
</evidence>
<dbReference type="Pfam" id="PF17189">
    <property type="entry name" value="Glyco_hydro_30C"/>
    <property type="match status" value="1"/>
</dbReference>
<dbReference type="GO" id="GO:0016020">
    <property type="term" value="C:membrane"/>
    <property type="evidence" value="ECO:0007669"/>
    <property type="project" value="GOC"/>
</dbReference>
<name>A0A821U7L3_9NEOP</name>
<evidence type="ECO:0000313" key="10">
    <source>
        <dbReference type="EMBL" id="CAF4885258.1"/>
    </source>
</evidence>
<keyword evidence="5 6" id="KW-0378">Hydrolase</keyword>
<evidence type="ECO:0000256" key="4">
    <source>
        <dbReference type="ARBA" id="ARBA00022729"/>
    </source>
</evidence>
<organism evidence="10 11">
    <name type="scientific">Pieris macdunnoughi</name>
    <dbReference type="NCBI Taxonomy" id="345717"/>
    <lineage>
        <taxon>Eukaryota</taxon>
        <taxon>Metazoa</taxon>
        <taxon>Ecdysozoa</taxon>
        <taxon>Arthropoda</taxon>
        <taxon>Hexapoda</taxon>
        <taxon>Insecta</taxon>
        <taxon>Pterygota</taxon>
        <taxon>Neoptera</taxon>
        <taxon>Endopterygota</taxon>
        <taxon>Lepidoptera</taxon>
        <taxon>Glossata</taxon>
        <taxon>Ditrysia</taxon>
        <taxon>Papilionoidea</taxon>
        <taxon>Pieridae</taxon>
        <taxon>Pierinae</taxon>
        <taxon>Pieris</taxon>
    </lineage>
</organism>
<evidence type="ECO:0000313" key="11">
    <source>
        <dbReference type="Proteomes" id="UP000663880"/>
    </source>
</evidence>
<feature type="signal peptide" evidence="7">
    <location>
        <begin position="1"/>
        <end position="17"/>
    </location>
</feature>
<keyword evidence="4 7" id="KW-0732">Signal</keyword>
<keyword evidence="6" id="KW-0746">Sphingolipid metabolism</keyword>
<comment type="similarity">
    <text evidence="2 6">Belongs to the glycosyl hydrolase 30 family.</text>
</comment>
<dbReference type="Pfam" id="PF02055">
    <property type="entry name" value="Glyco_hydro_30"/>
    <property type="match status" value="1"/>
</dbReference>
<dbReference type="PRINTS" id="PR00843">
    <property type="entry name" value="GLHYDRLASE30"/>
</dbReference>
<dbReference type="SUPFAM" id="SSF51445">
    <property type="entry name" value="(Trans)glycosidases"/>
    <property type="match status" value="1"/>
</dbReference>
<feature type="domain" description="Glycosyl hydrolase family 30 TIM-barrel" evidence="8">
    <location>
        <begin position="98"/>
        <end position="448"/>
    </location>
</feature>
<dbReference type="OrthoDB" id="2160638at2759"/>
<keyword evidence="6" id="KW-0326">Glycosidase</keyword>
<dbReference type="PANTHER" id="PTHR11069">
    <property type="entry name" value="GLUCOSYLCERAMIDASE"/>
    <property type="match status" value="1"/>
</dbReference>
<feature type="domain" description="Glycosyl hydrolase family 30 beta sandwich" evidence="9">
    <location>
        <begin position="451"/>
        <end position="511"/>
    </location>
</feature>
<dbReference type="GO" id="GO:0006680">
    <property type="term" value="P:glucosylceramide catabolic process"/>
    <property type="evidence" value="ECO:0007669"/>
    <property type="project" value="TreeGrafter"/>
</dbReference>
<comment type="catalytic activity">
    <reaction evidence="1">
        <text>a beta-D-glucosyl-(1&lt;-&gt;1')-N-acylsphing-4-enine + H2O = an N-acylsphing-4-enine + D-glucose</text>
        <dbReference type="Rhea" id="RHEA:13269"/>
        <dbReference type="ChEBI" id="CHEBI:4167"/>
        <dbReference type="ChEBI" id="CHEBI:15377"/>
        <dbReference type="ChEBI" id="CHEBI:22801"/>
        <dbReference type="ChEBI" id="CHEBI:52639"/>
        <dbReference type="EC" id="3.2.1.45"/>
    </reaction>
    <physiologicalReaction direction="left-to-right" evidence="1">
        <dbReference type="Rhea" id="RHEA:13270"/>
    </physiologicalReaction>
</comment>
<dbReference type="PANTHER" id="PTHR11069:SF23">
    <property type="entry name" value="LYSOSOMAL ACID GLUCOSYLCERAMIDASE"/>
    <property type="match status" value="1"/>
</dbReference>
<feature type="chain" id="PRO_5032659952" description="Glucosylceramidase" evidence="7">
    <location>
        <begin position="18"/>
        <end position="516"/>
    </location>
</feature>
<comment type="caution">
    <text evidence="10">The sequence shown here is derived from an EMBL/GenBank/DDBJ whole genome shotgun (WGS) entry which is preliminary data.</text>
</comment>
<dbReference type="EMBL" id="CAJOBZ010000029">
    <property type="protein sequence ID" value="CAF4885258.1"/>
    <property type="molecule type" value="Genomic_DNA"/>
</dbReference>
<gene>
    <name evidence="10" type="ORF">PMACD_LOCUS9972</name>
</gene>
<reference evidence="10" key="1">
    <citation type="submission" date="2021-02" db="EMBL/GenBank/DDBJ databases">
        <authorList>
            <person name="Steward A R."/>
        </authorList>
    </citation>
    <scope>NUCLEOTIDE SEQUENCE</scope>
</reference>
<evidence type="ECO:0000256" key="6">
    <source>
        <dbReference type="RuleBase" id="RU361188"/>
    </source>
</evidence>
<evidence type="ECO:0000259" key="9">
    <source>
        <dbReference type="Pfam" id="PF17189"/>
    </source>
</evidence>
<sequence>MERYVLLIVLLSVNCFGDKPCSVRKIIGQSVVCVCNSTYCDEVRRRLPDAGRFVIYESNEAGARFEKYDGNVLNYDATIKLGVMLELDPSTQYQQMIGFGGAITDSSGINWKSLSDEAQQQLINAYFSESGIEYSVLRVPIAGSDFSTRKYAYNESPKNDVNLSNYTLAPEDLDYKIPFIKAALAVSPSPIFNLASPWSPPDWMKEGLEKNMCGRLKKEYFQTYADYLYTTTALRFFLSIFITTRGVPIWGLTPVNEPTNGIKSDTFINCMNWNVDMMGNFIKRHLGPTIRSSNYSDVKIVACDDQRPFMPYWVNGMFNMHPETLDFVDGLAVHYYFDTDENSVILDNINKKYPSKFIMNTEASVGMTDIKKVQLGSWSRAERYIKDIIQDLNLNLVGWLDWNLCLDMFGGPSWCNNLVDAPILIDAIKGEFIKQPMFYALGHFSKFIPRGSRRLKINSKSKKNISHVGFITPQNTAVVIIYNDDIPTVASIKLNDKQVIVPLEKKSIVTVEIRPE</sequence>
<evidence type="ECO:0000256" key="2">
    <source>
        <dbReference type="ARBA" id="ARBA00005382"/>
    </source>
</evidence>
<protein>
    <recommendedName>
        <fullName evidence="3 6">Glucosylceramidase</fullName>
        <ecNumber evidence="3 6">3.2.1.45</ecNumber>
    </recommendedName>
</protein>
<proteinExistence type="inferred from homology"/>
<dbReference type="AlphaFoldDB" id="A0A821U7L3"/>
<accession>A0A821U7L3</accession>
<dbReference type="EC" id="3.2.1.45" evidence="3 6"/>
<dbReference type="SUPFAM" id="SSF51011">
    <property type="entry name" value="Glycosyl hydrolase domain"/>
    <property type="match status" value="1"/>
</dbReference>
<evidence type="ECO:0000256" key="7">
    <source>
        <dbReference type="SAM" id="SignalP"/>
    </source>
</evidence>
<evidence type="ECO:0000256" key="5">
    <source>
        <dbReference type="ARBA" id="ARBA00022801"/>
    </source>
</evidence>
<evidence type="ECO:0000256" key="1">
    <source>
        <dbReference type="ARBA" id="ARBA00001013"/>
    </source>
</evidence>
<dbReference type="InterPro" id="IPR017853">
    <property type="entry name" value="GH"/>
</dbReference>
<dbReference type="Gene3D" id="3.20.20.80">
    <property type="entry name" value="Glycosidases"/>
    <property type="match status" value="1"/>
</dbReference>
<evidence type="ECO:0000259" key="8">
    <source>
        <dbReference type="Pfam" id="PF02055"/>
    </source>
</evidence>